<evidence type="ECO:0000313" key="2">
    <source>
        <dbReference type="Proteomes" id="UP001163835"/>
    </source>
</evidence>
<reference evidence="1" key="1">
    <citation type="submission" date="2022-09" db="EMBL/GenBank/DDBJ databases">
        <title>A Global Phylogenomic Analysis of the Shiitake Genus Lentinula.</title>
        <authorList>
            <consortium name="DOE Joint Genome Institute"/>
            <person name="Sierra-Patev S."/>
            <person name="Min B."/>
            <person name="Naranjo-Ortiz M."/>
            <person name="Looney B."/>
            <person name="Konkel Z."/>
            <person name="Slot J.C."/>
            <person name="Sakamoto Y."/>
            <person name="Steenwyk J.L."/>
            <person name="Rokas A."/>
            <person name="Carro J."/>
            <person name="Camarero S."/>
            <person name="Ferreira P."/>
            <person name="Molpeceres G."/>
            <person name="Ruiz-Duenas F.J."/>
            <person name="Serrano A."/>
            <person name="Henrissat B."/>
            <person name="Drula E."/>
            <person name="Hughes K.W."/>
            <person name="Mata J.L."/>
            <person name="Ishikawa N.K."/>
            <person name="Vargas-Isla R."/>
            <person name="Ushijima S."/>
            <person name="Smith C.A."/>
            <person name="Ahrendt S."/>
            <person name="Andreopoulos W."/>
            <person name="He G."/>
            <person name="Labutti K."/>
            <person name="Lipzen A."/>
            <person name="Ng V."/>
            <person name="Riley R."/>
            <person name="Sandor L."/>
            <person name="Barry K."/>
            <person name="Martinez A.T."/>
            <person name="Xiao Y."/>
            <person name="Gibbons J.G."/>
            <person name="Terashima K."/>
            <person name="Grigoriev I.V."/>
            <person name="Hibbett D.S."/>
        </authorList>
    </citation>
    <scope>NUCLEOTIDE SEQUENCE</scope>
    <source>
        <strain evidence="1">TMI1499</strain>
    </source>
</reference>
<dbReference type="EMBL" id="MU797182">
    <property type="protein sequence ID" value="KAJ3803617.1"/>
    <property type="molecule type" value="Genomic_DNA"/>
</dbReference>
<name>A0ACC1TG53_9AGAR</name>
<keyword evidence="2" id="KW-1185">Reference proteome</keyword>
<evidence type="ECO:0000313" key="1">
    <source>
        <dbReference type="EMBL" id="KAJ3803617.1"/>
    </source>
</evidence>
<proteinExistence type="predicted"/>
<protein>
    <submittedName>
        <fullName evidence="1">Uncharacterized protein</fullName>
    </submittedName>
</protein>
<accession>A0ACC1TG53</accession>
<dbReference type="Proteomes" id="UP001163835">
    <property type="component" value="Unassembled WGS sequence"/>
</dbReference>
<sequence length="129" mass="14509">MAMMEAMERMMMKTKKNEHPASGVTSREFPACSKIARGIRGPNPTGERIAIRTNTYQQHLLKKIDWLIMDAARKGKSPPPAPIAGPSELPKKRRKVVDSDEEEVEGEGEKEEEPVPKKVRSEKGKERAE</sequence>
<comment type="caution">
    <text evidence="1">The sequence shown here is derived from an EMBL/GenBank/DDBJ whole genome shotgun (WGS) entry which is preliminary data.</text>
</comment>
<organism evidence="1 2">
    <name type="scientific">Lentinula aff. lateritia</name>
    <dbReference type="NCBI Taxonomy" id="2804960"/>
    <lineage>
        <taxon>Eukaryota</taxon>
        <taxon>Fungi</taxon>
        <taxon>Dikarya</taxon>
        <taxon>Basidiomycota</taxon>
        <taxon>Agaricomycotina</taxon>
        <taxon>Agaricomycetes</taxon>
        <taxon>Agaricomycetidae</taxon>
        <taxon>Agaricales</taxon>
        <taxon>Marasmiineae</taxon>
        <taxon>Omphalotaceae</taxon>
        <taxon>Lentinula</taxon>
    </lineage>
</organism>
<gene>
    <name evidence="1" type="ORF">F5876DRAFT_84886</name>
</gene>